<feature type="domain" description="EAL" evidence="3">
    <location>
        <begin position="585"/>
        <end position="835"/>
    </location>
</feature>
<dbReference type="InterPro" id="IPR035965">
    <property type="entry name" value="PAS-like_dom_sf"/>
</dbReference>
<dbReference type="SMART" id="SM00267">
    <property type="entry name" value="GGDEF"/>
    <property type="match status" value="1"/>
</dbReference>
<evidence type="ECO:0000313" key="6">
    <source>
        <dbReference type="EMBL" id="SFV29904.1"/>
    </source>
</evidence>
<dbReference type="PROSITE" id="PS50887">
    <property type="entry name" value="GGDEF"/>
    <property type="match status" value="1"/>
</dbReference>
<dbReference type="GO" id="GO:0071111">
    <property type="term" value="F:cyclic-guanylate-specific phosphodiesterase activity"/>
    <property type="evidence" value="ECO:0007669"/>
    <property type="project" value="UniProtKB-EC"/>
</dbReference>
<dbReference type="STRING" id="51670.SAMN04488557_1362"/>
<name>A0A1I7N5F6_9HYPH</name>
<dbReference type="InterPro" id="IPR043128">
    <property type="entry name" value="Rev_trsase/Diguanyl_cyclase"/>
</dbReference>
<protein>
    <submittedName>
        <fullName evidence="6">Diguanylate cyclase (GGDEF) domain-containing protein</fullName>
    </submittedName>
</protein>
<feature type="domain" description="GGDEF" evidence="5">
    <location>
        <begin position="443"/>
        <end position="576"/>
    </location>
</feature>
<evidence type="ECO:0000259" key="5">
    <source>
        <dbReference type="PROSITE" id="PS50887"/>
    </source>
</evidence>
<dbReference type="SMART" id="SM00304">
    <property type="entry name" value="HAMP"/>
    <property type="match status" value="1"/>
</dbReference>
<dbReference type="PROSITE" id="PS50883">
    <property type="entry name" value="EAL"/>
    <property type="match status" value="1"/>
</dbReference>
<dbReference type="SUPFAM" id="SSF158472">
    <property type="entry name" value="HAMP domain-like"/>
    <property type="match status" value="1"/>
</dbReference>
<feature type="transmembrane region" description="Helical" evidence="2">
    <location>
        <begin position="20"/>
        <end position="45"/>
    </location>
</feature>
<sequence>MAYRGHRYIHAMKFTTTFSFGIAAKAALLIVTLGALSAFANWYVLHSAQSLDHVNRTMVERVAPARLALAEAKAALNNVGLAAYKSMAASELEAARAASNEIANQIAAVRQWLHAVSDYFPTRTQDSDAIRDKLRHVEATARQIRDAIESGDKQRRIDEMLDLRFEAALDDTLAQMNRLTNILGGESRETLAEAQNEQARELRIIIAALAMGTFLIVMLALALAHYSVARPLRQLSETALRIREGSARTFAYGDRTLVRIDEIGTLARSFQSMIAKLAAAQETLAVQYARVDAAINNLPQGLCMFDADQNLIVCNRRYAELYELQPEHTVTGTPLRTILQARHANGRFPQAEGFSVENRIAAVRERKPIYTVDELAGGQFIAISHQPMLDGGSVAIHEDITERREIDAKIAHMAHHDALTDLPNRLRFREAMEIALKGIEHGRSVSTLCLDLDHFKTVNDTLGHPVGDALLQAVADRLRACVRKHDLVARLGGDEFAIVQVDADQPHGATILAQRIIAELSAPFEVLGHQVVVGVSIGIAMAPGDGETADQLIKNADMAMYKAKEAGRATYHFFEPGMDAKLQERRALEVDLRKAIEMDELELYYQPLIRLETNEISGFEALVRWQHPTRGTVSPADFIPLAEETGLIGAIGNWVLNRACADATAWPSHIKVAVNLSPLQFKNNALVLQVVAALGNSGLSGQRLELEITEAVMLHDTDATIAMLNDLRALGVRISMDDFGTGYSSLGYLRKFPFDKIKIDRSFIQDLSANPDSIAIVRAVANIGSALGMATTAEGVETEAELAQLRHEGCTEVQGYLFSKPRPAKEIHSLLARETCALQQVAV</sequence>
<dbReference type="Gene3D" id="3.20.20.450">
    <property type="entry name" value="EAL domain"/>
    <property type="match status" value="1"/>
</dbReference>
<dbReference type="PANTHER" id="PTHR44757:SF2">
    <property type="entry name" value="BIOFILM ARCHITECTURE MAINTENANCE PROTEIN MBAA"/>
    <property type="match status" value="1"/>
</dbReference>
<dbReference type="SMART" id="SM00052">
    <property type="entry name" value="EAL"/>
    <property type="match status" value="1"/>
</dbReference>
<dbReference type="Pfam" id="PF00990">
    <property type="entry name" value="GGDEF"/>
    <property type="match status" value="1"/>
</dbReference>
<accession>A0A1I7N5F6</accession>
<dbReference type="Pfam" id="PF12860">
    <property type="entry name" value="PAS_7"/>
    <property type="match status" value="1"/>
</dbReference>
<dbReference type="InterPro" id="IPR001633">
    <property type="entry name" value="EAL_dom"/>
</dbReference>
<evidence type="ECO:0000256" key="1">
    <source>
        <dbReference type="ARBA" id="ARBA00051114"/>
    </source>
</evidence>
<dbReference type="FunFam" id="3.20.20.450:FF:000001">
    <property type="entry name" value="Cyclic di-GMP phosphodiesterase yahA"/>
    <property type="match status" value="1"/>
</dbReference>
<dbReference type="NCBIfam" id="TIGR00254">
    <property type="entry name" value="GGDEF"/>
    <property type="match status" value="1"/>
</dbReference>
<dbReference type="FunFam" id="3.30.70.270:FF:000001">
    <property type="entry name" value="Diguanylate cyclase domain protein"/>
    <property type="match status" value="1"/>
</dbReference>
<evidence type="ECO:0000256" key="2">
    <source>
        <dbReference type="SAM" id="Phobius"/>
    </source>
</evidence>
<dbReference type="InterPro" id="IPR003660">
    <property type="entry name" value="HAMP_dom"/>
</dbReference>
<dbReference type="GO" id="GO:0016020">
    <property type="term" value="C:membrane"/>
    <property type="evidence" value="ECO:0007669"/>
    <property type="project" value="InterPro"/>
</dbReference>
<keyword evidence="2" id="KW-0472">Membrane</keyword>
<evidence type="ECO:0000259" key="4">
    <source>
        <dbReference type="PROSITE" id="PS50885"/>
    </source>
</evidence>
<dbReference type="SUPFAM" id="SSF141868">
    <property type="entry name" value="EAL domain-like"/>
    <property type="match status" value="1"/>
</dbReference>
<dbReference type="CDD" id="cd06225">
    <property type="entry name" value="HAMP"/>
    <property type="match status" value="1"/>
</dbReference>
<dbReference type="CDD" id="cd01948">
    <property type="entry name" value="EAL"/>
    <property type="match status" value="1"/>
</dbReference>
<keyword evidence="2" id="KW-0812">Transmembrane</keyword>
<dbReference type="PANTHER" id="PTHR44757">
    <property type="entry name" value="DIGUANYLATE CYCLASE DGCP"/>
    <property type="match status" value="1"/>
</dbReference>
<dbReference type="Gene3D" id="3.30.70.270">
    <property type="match status" value="1"/>
</dbReference>
<evidence type="ECO:0000259" key="3">
    <source>
        <dbReference type="PROSITE" id="PS50883"/>
    </source>
</evidence>
<proteinExistence type="predicted"/>
<dbReference type="InterPro" id="IPR052155">
    <property type="entry name" value="Biofilm_reg_signaling"/>
</dbReference>
<dbReference type="SUPFAM" id="SSF55785">
    <property type="entry name" value="PYP-like sensor domain (PAS domain)"/>
    <property type="match status" value="1"/>
</dbReference>
<dbReference type="CDD" id="cd01949">
    <property type="entry name" value="GGDEF"/>
    <property type="match status" value="1"/>
</dbReference>
<dbReference type="AlphaFoldDB" id="A0A1I7N5F6"/>
<comment type="catalytic activity">
    <reaction evidence="1">
        <text>3',3'-c-di-GMP + H2O = 5'-phosphoguanylyl(3'-&gt;5')guanosine + H(+)</text>
        <dbReference type="Rhea" id="RHEA:24902"/>
        <dbReference type="ChEBI" id="CHEBI:15377"/>
        <dbReference type="ChEBI" id="CHEBI:15378"/>
        <dbReference type="ChEBI" id="CHEBI:58754"/>
        <dbReference type="ChEBI" id="CHEBI:58805"/>
        <dbReference type="EC" id="3.1.4.52"/>
    </reaction>
    <physiologicalReaction direction="left-to-right" evidence="1">
        <dbReference type="Rhea" id="RHEA:24903"/>
    </physiologicalReaction>
</comment>
<dbReference type="InterPro" id="IPR029787">
    <property type="entry name" value="Nucleotide_cyclase"/>
</dbReference>
<dbReference type="InterPro" id="IPR035919">
    <property type="entry name" value="EAL_sf"/>
</dbReference>
<gene>
    <name evidence="6" type="ORF">SAMN04488557_1362</name>
</gene>
<dbReference type="Pfam" id="PF00563">
    <property type="entry name" value="EAL"/>
    <property type="match status" value="1"/>
</dbReference>
<organism evidence="6 7">
    <name type="scientific">Hyphomicrobium facile</name>
    <dbReference type="NCBI Taxonomy" id="51670"/>
    <lineage>
        <taxon>Bacteria</taxon>
        <taxon>Pseudomonadati</taxon>
        <taxon>Pseudomonadota</taxon>
        <taxon>Alphaproteobacteria</taxon>
        <taxon>Hyphomicrobiales</taxon>
        <taxon>Hyphomicrobiaceae</taxon>
        <taxon>Hyphomicrobium</taxon>
    </lineage>
</organism>
<feature type="transmembrane region" description="Helical" evidence="2">
    <location>
        <begin position="204"/>
        <end position="226"/>
    </location>
</feature>
<feature type="domain" description="HAMP" evidence="4">
    <location>
        <begin position="226"/>
        <end position="282"/>
    </location>
</feature>
<keyword evidence="7" id="KW-1185">Reference proteome</keyword>
<dbReference type="GO" id="GO:0071732">
    <property type="term" value="P:cellular response to nitric oxide"/>
    <property type="evidence" value="ECO:0007669"/>
    <property type="project" value="UniProtKB-ARBA"/>
</dbReference>
<dbReference type="Proteomes" id="UP000199423">
    <property type="component" value="Unassembled WGS sequence"/>
</dbReference>
<dbReference type="Gene3D" id="6.10.340.10">
    <property type="match status" value="1"/>
</dbReference>
<dbReference type="GO" id="GO:0007165">
    <property type="term" value="P:signal transduction"/>
    <property type="evidence" value="ECO:0007669"/>
    <property type="project" value="InterPro"/>
</dbReference>
<keyword evidence="2" id="KW-1133">Transmembrane helix</keyword>
<evidence type="ECO:0000313" key="7">
    <source>
        <dbReference type="Proteomes" id="UP000199423"/>
    </source>
</evidence>
<reference evidence="7" key="1">
    <citation type="submission" date="2016-10" db="EMBL/GenBank/DDBJ databases">
        <authorList>
            <person name="Varghese N."/>
            <person name="Submissions S."/>
        </authorList>
    </citation>
    <scope>NUCLEOTIDE SEQUENCE [LARGE SCALE GENOMIC DNA]</scope>
    <source>
        <strain evidence="7">DSM 1565</strain>
    </source>
</reference>
<dbReference type="Gene3D" id="3.30.450.20">
    <property type="entry name" value="PAS domain"/>
    <property type="match status" value="1"/>
</dbReference>
<dbReference type="PROSITE" id="PS50885">
    <property type="entry name" value="HAMP"/>
    <property type="match status" value="1"/>
</dbReference>
<dbReference type="Pfam" id="PF00672">
    <property type="entry name" value="HAMP"/>
    <property type="match status" value="1"/>
</dbReference>
<dbReference type="InterPro" id="IPR000160">
    <property type="entry name" value="GGDEF_dom"/>
</dbReference>
<dbReference type="SUPFAM" id="SSF55073">
    <property type="entry name" value="Nucleotide cyclase"/>
    <property type="match status" value="1"/>
</dbReference>
<dbReference type="EMBL" id="FPCH01000001">
    <property type="protein sequence ID" value="SFV29904.1"/>
    <property type="molecule type" value="Genomic_DNA"/>
</dbReference>